<feature type="domain" description="TauD/TfdA-like" evidence="6">
    <location>
        <begin position="19"/>
        <end position="283"/>
    </location>
</feature>
<dbReference type="Gene3D" id="3.60.130.10">
    <property type="entry name" value="Clavaminate synthase-like"/>
    <property type="match status" value="1"/>
</dbReference>
<accession>A0A149Q170</accession>
<dbReference type="STRING" id="1399968.CI15_00255"/>
<keyword evidence="3 7" id="KW-0223">Dioxygenase</keyword>
<gene>
    <name evidence="7" type="ORF">CI15_00255</name>
</gene>
<evidence type="ECO:0000256" key="3">
    <source>
        <dbReference type="ARBA" id="ARBA00022964"/>
    </source>
</evidence>
<evidence type="ECO:0000256" key="2">
    <source>
        <dbReference type="ARBA" id="ARBA00022723"/>
    </source>
</evidence>
<dbReference type="PANTHER" id="PTHR43779:SF3">
    <property type="entry name" value="(3R)-3-[(CARBOXYMETHYL)AMINO]FATTY ACID OXYGENASE_DECARBOXYLASE"/>
    <property type="match status" value="1"/>
</dbReference>
<dbReference type="GO" id="GO:0016706">
    <property type="term" value="F:2-oxoglutarate-dependent dioxygenase activity"/>
    <property type="evidence" value="ECO:0007669"/>
    <property type="project" value="UniProtKB-ARBA"/>
</dbReference>
<dbReference type="Proteomes" id="UP000075613">
    <property type="component" value="Unassembled WGS sequence"/>
</dbReference>
<dbReference type="InterPro" id="IPR042098">
    <property type="entry name" value="TauD-like_sf"/>
</dbReference>
<dbReference type="Pfam" id="PF02668">
    <property type="entry name" value="TauD"/>
    <property type="match status" value="1"/>
</dbReference>
<dbReference type="RefSeq" id="WP_062122987.1">
    <property type="nucleotide sequence ID" value="NZ_LRBG01000001.1"/>
</dbReference>
<organism evidence="7 8">
    <name type="scientific">Paraburkholderia monticola</name>
    <dbReference type="NCBI Taxonomy" id="1399968"/>
    <lineage>
        <taxon>Bacteria</taxon>
        <taxon>Pseudomonadati</taxon>
        <taxon>Pseudomonadota</taxon>
        <taxon>Betaproteobacteria</taxon>
        <taxon>Burkholderiales</taxon>
        <taxon>Burkholderiaceae</taxon>
        <taxon>Paraburkholderia</taxon>
    </lineage>
</organism>
<dbReference type="PANTHER" id="PTHR43779">
    <property type="entry name" value="DIOXYGENASE RV0097-RELATED"/>
    <property type="match status" value="1"/>
</dbReference>
<reference evidence="7 8" key="1">
    <citation type="journal article" date="2015" name="Int. J. Syst. Evol. Microbiol.">
        <title>Burkholderia monticola sp. nov., isolated from mountain soil.</title>
        <authorList>
            <person name="Baek I."/>
            <person name="Seo B."/>
            <person name="Lee I."/>
            <person name="Yi H."/>
            <person name="Chun J."/>
        </authorList>
    </citation>
    <scope>NUCLEOTIDE SEQUENCE [LARGE SCALE GENOMIC DNA]</scope>
    <source>
        <strain evidence="7 8">JC2948</strain>
    </source>
</reference>
<sequence>MPFNVTPLDSARPDFAGLATGIDLSEPVNEALASQIDDAMNRYAVLVFRGQPLTQDQQLDFARGLGPLDVGFKRVASPHARLKYQELADISNLNEEGEIADRNHRRIVGNLANQLWHSDSSFQKPSARYSMLHCVVPAAKGGETEFADMRAAYDALEDDRKAELDGLEVEHYALHSRFFLGDTDYDEAQRAALPPVQWPLVRQHAGSHRKHLYIGAHATHVPGRTVAEGRMMLVDLLEHATQRQFVYTHSWQAGDLVIWDNRCTLHRGRHYDLSQHRELRRATTQDIDRTAATAATAATAEHGAN</sequence>
<dbReference type="EMBL" id="LRBG01000001">
    <property type="protein sequence ID" value="KXU91068.1"/>
    <property type="molecule type" value="Genomic_DNA"/>
</dbReference>
<dbReference type="InterPro" id="IPR051178">
    <property type="entry name" value="TfdA_dioxygenase"/>
</dbReference>
<evidence type="ECO:0000256" key="4">
    <source>
        <dbReference type="ARBA" id="ARBA00023002"/>
    </source>
</evidence>
<dbReference type="GO" id="GO:0046872">
    <property type="term" value="F:metal ion binding"/>
    <property type="evidence" value="ECO:0007669"/>
    <property type="project" value="UniProtKB-KW"/>
</dbReference>
<keyword evidence="4" id="KW-0560">Oxidoreductase</keyword>
<keyword evidence="2" id="KW-0479">Metal-binding</keyword>
<evidence type="ECO:0000313" key="8">
    <source>
        <dbReference type="Proteomes" id="UP000075613"/>
    </source>
</evidence>
<comment type="similarity">
    <text evidence="1">Belongs to the TfdA dioxygenase family.</text>
</comment>
<comment type="caution">
    <text evidence="7">The sequence shown here is derived from an EMBL/GenBank/DDBJ whole genome shotgun (WGS) entry which is preliminary data.</text>
</comment>
<evidence type="ECO:0000313" key="7">
    <source>
        <dbReference type="EMBL" id="KXU91068.1"/>
    </source>
</evidence>
<keyword evidence="5" id="KW-0408">Iron</keyword>
<evidence type="ECO:0000259" key="6">
    <source>
        <dbReference type="Pfam" id="PF02668"/>
    </source>
</evidence>
<dbReference type="OrthoDB" id="581608at2"/>
<keyword evidence="8" id="KW-1185">Reference proteome</keyword>
<dbReference type="AlphaFoldDB" id="A0A149Q170"/>
<dbReference type="InterPro" id="IPR003819">
    <property type="entry name" value="TauD/TfdA-like"/>
</dbReference>
<proteinExistence type="inferred from homology"/>
<name>A0A149Q170_9BURK</name>
<protein>
    <submittedName>
        <fullName evidence="7">2,4-dichlorophenoxyacetate dioxygenase</fullName>
    </submittedName>
</protein>
<evidence type="ECO:0000256" key="5">
    <source>
        <dbReference type="ARBA" id="ARBA00023004"/>
    </source>
</evidence>
<dbReference type="SUPFAM" id="SSF51197">
    <property type="entry name" value="Clavaminate synthase-like"/>
    <property type="match status" value="1"/>
</dbReference>
<evidence type="ECO:0000256" key="1">
    <source>
        <dbReference type="ARBA" id="ARBA00005896"/>
    </source>
</evidence>